<dbReference type="RefSeq" id="WP_203168006.1">
    <property type="nucleotide sequence ID" value="NZ_JAEVLS010000003.1"/>
</dbReference>
<accession>A0ABS1WY77</accession>
<organism evidence="8 9">
    <name type="scientific">Steroidobacter gossypii</name>
    <dbReference type="NCBI Taxonomy" id="2805490"/>
    <lineage>
        <taxon>Bacteria</taxon>
        <taxon>Pseudomonadati</taxon>
        <taxon>Pseudomonadota</taxon>
        <taxon>Gammaproteobacteria</taxon>
        <taxon>Steroidobacterales</taxon>
        <taxon>Steroidobacteraceae</taxon>
        <taxon>Steroidobacter</taxon>
    </lineage>
</organism>
<dbReference type="InterPro" id="IPR029058">
    <property type="entry name" value="AB_hydrolase_fold"/>
</dbReference>
<dbReference type="EMBL" id="JAEVLS010000003">
    <property type="protein sequence ID" value="MBM0105931.1"/>
    <property type="molecule type" value="Genomic_DNA"/>
</dbReference>
<dbReference type="InterPro" id="IPR011042">
    <property type="entry name" value="6-blade_b-propeller_TolB-like"/>
</dbReference>
<gene>
    <name evidence="8" type="ORF">JM946_14460</name>
</gene>
<keyword evidence="2" id="KW-0645">Protease</keyword>
<dbReference type="Pfam" id="PF07676">
    <property type="entry name" value="PD40"/>
    <property type="match status" value="3"/>
</dbReference>
<dbReference type="InterPro" id="IPR011659">
    <property type="entry name" value="WD40"/>
</dbReference>
<evidence type="ECO:0000256" key="1">
    <source>
        <dbReference type="ARBA" id="ARBA00022801"/>
    </source>
</evidence>
<dbReference type="SUPFAM" id="SSF53474">
    <property type="entry name" value="alpha/beta-Hydrolases"/>
    <property type="match status" value="1"/>
</dbReference>
<keyword evidence="3" id="KW-0007">Acetylation</keyword>
<feature type="domain" description="Peptidase S9 prolyl oligopeptidase catalytic" evidence="7">
    <location>
        <begin position="441"/>
        <end position="644"/>
    </location>
</feature>
<proteinExistence type="predicted"/>
<protein>
    <recommendedName>
        <fullName evidence="5">Acyl-peptide hydrolase</fullName>
    </recommendedName>
    <alternativeName>
        <fullName evidence="4">Acylaminoacyl-peptidase</fullName>
    </alternativeName>
</protein>
<sequence>MKKFEPEDLNHYQTIDALAVTADGEFIACRIKSVDSQADSYQSKIWLFRTDGSEGRQYTFGSSYDDFPSWSPDCTQLAFQSDRADQQPQIYLISRAGGEARQLSHFEQGVVSMAWCPDGTRLLALCPVKVDPERRGERGSGEGPKKDAPELVWRLPYKTDGIGYTLGREIHLFIIDVRTGECRQITDGPYDVRGACWSPDGKQIAYCRTRNERAAHCTDLWSVAADGSNERQLTHDIAVVQFPKWSPDGRWIVFSGSEDEGDAQVRLWLLDVRAGRAAALGQDSIEVVSGDGVRWSPDSADVTFVLARNGRQVGAKVSVPRGDLSELIAEDTHIGEFVWVRDQMVYTAESAAAPAELFIRRGGEQSSRQLSHANPWWSERAAHRMQLRKFMVPDGEGGEEQIEGWLLLPADAQQPVPLLVDVHGGPASYALLSYMWHPHWSVLCSRGWAVLALNPVGSSSYGREFASRLRGHWGTRDLDQQIAAAKVLQEEGVCDARVAISGKSYGGYMAAWAIGHTDLFRAAIVIAPVTNLETHYSTSDSGYYADPYSMYGEPFIEREKTRRLSPMQHVEHARTPTLILQGKDDERCPRGQAEDLFVTLLRSGETPAEMVLYPGGTHHFFEEGRPSHRIDAVVRLVGWLDKWIDVPLESAGSNDSKRSDRQ</sequence>
<comment type="function">
    <text evidence="6">This enzyme catalyzes the hydrolysis of the N-terminal peptide bond of an N-acetylated peptide to generate an N-acetylated amino acid and a peptide with a free N-terminus. It preferentially cleaves off Ac-Ala, Ac-Met and Ac-Ser. Also, involved in the degradation of oxidized and glycated proteins.</text>
</comment>
<dbReference type="Gene3D" id="2.120.10.30">
    <property type="entry name" value="TolB, C-terminal domain"/>
    <property type="match status" value="2"/>
</dbReference>
<evidence type="ECO:0000256" key="2">
    <source>
        <dbReference type="ARBA" id="ARBA00022825"/>
    </source>
</evidence>
<dbReference type="PROSITE" id="PS00708">
    <property type="entry name" value="PRO_ENDOPEP_SER"/>
    <property type="match status" value="1"/>
</dbReference>
<dbReference type="SUPFAM" id="SSF82171">
    <property type="entry name" value="DPP6 N-terminal domain-like"/>
    <property type="match status" value="1"/>
</dbReference>
<dbReference type="Proteomes" id="UP000661077">
    <property type="component" value="Unassembled WGS sequence"/>
</dbReference>
<evidence type="ECO:0000256" key="5">
    <source>
        <dbReference type="ARBA" id="ARBA00032596"/>
    </source>
</evidence>
<evidence type="ECO:0000313" key="9">
    <source>
        <dbReference type="Proteomes" id="UP000661077"/>
    </source>
</evidence>
<keyword evidence="1" id="KW-0378">Hydrolase</keyword>
<dbReference type="PANTHER" id="PTHR42776">
    <property type="entry name" value="SERINE PEPTIDASE S9 FAMILY MEMBER"/>
    <property type="match status" value="1"/>
</dbReference>
<dbReference type="Pfam" id="PF00326">
    <property type="entry name" value="Peptidase_S9"/>
    <property type="match status" value="1"/>
</dbReference>
<evidence type="ECO:0000256" key="6">
    <source>
        <dbReference type="ARBA" id="ARBA00045885"/>
    </source>
</evidence>
<evidence type="ECO:0000313" key="8">
    <source>
        <dbReference type="EMBL" id="MBM0105931.1"/>
    </source>
</evidence>
<reference evidence="8 9" key="1">
    <citation type="journal article" date="2021" name="Int. J. Syst. Evol. Microbiol.">
        <title>Steroidobacter gossypii sp. nov., isolated from soil of cotton cropping field.</title>
        <authorList>
            <person name="Huang R."/>
            <person name="Yang S."/>
            <person name="Zhen C."/>
            <person name="Liu W."/>
        </authorList>
    </citation>
    <scope>NUCLEOTIDE SEQUENCE [LARGE SCALE GENOMIC DNA]</scope>
    <source>
        <strain evidence="8 9">S1-65</strain>
    </source>
</reference>
<dbReference type="InterPro" id="IPR001375">
    <property type="entry name" value="Peptidase_S9_cat"/>
</dbReference>
<dbReference type="Gene3D" id="3.40.50.1820">
    <property type="entry name" value="alpha/beta hydrolase"/>
    <property type="match status" value="1"/>
</dbReference>
<comment type="caution">
    <text evidence="8">The sequence shown here is derived from an EMBL/GenBank/DDBJ whole genome shotgun (WGS) entry which is preliminary data.</text>
</comment>
<evidence type="ECO:0000256" key="3">
    <source>
        <dbReference type="ARBA" id="ARBA00022990"/>
    </source>
</evidence>
<name>A0ABS1WY77_9GAMM</name>
<keyword evidence="9" id="KW-1185">Reference proteome</keyword>
<dbReference type="InterPro" id="IPR002471">
    <property type="entry name" value="Pept_S9_AS"/>
</dbReference>
<evidence type="ECO:0000259" key="7">
    <source>
        <dbReference type="Pfam" id="PF00326"/>
    </source>
</evidence>
<evidence type="ECO:0000256" key="4">
    <source>
        <dbReference type="ARBA" id="ARBA00032284"/>
    </source>
</evidence>
<dbReference type="PANTHER" id="PTHR42776:SF27">
    <property type="entry name" value="DIPEPTIDYL PEPTIDASE FAMILY MEMBER 6"/>
    <property type="match status" value="1"/>
</dbReference>
<keyword evidence="2" id="KW-0720">Serine protease</keyword>